<dbReference type="EMBL" id="BQXU01000046">
    <property type="protein sequence ID" value="GKT51253.1"/>
    <property type="molecule type" value="Genomic_DNA"/>
</dbReference>
<proteinExistence type="predicted"/>
<reference evidence="1 2" key="1">
    <citation type="submission" date="2022-03" db="EMBL/GenBank/DDBJ databases">
        <title>Genome data of Colletotrichum spp.</title>
        <authorList>
            <person name="Utami Y.D."/>
            <person name="Hiruma K."/>
        </authorList>
    </citation>
    <scope>NUCLEOTIDE SEQUENCE [LARGE SCALE GENOMIC DNA]</scope>
    <source>
        <strain evidence="1 2">MAFF 239500</strain>
    </source>
</reference>
<dbReference type="GeneID" id="73332236"/>
<dbReference type="RefSeq" id="XP_049133603.1">
    <property type="nucleotide sequence ID" value="XM_049277646.1"/>
</dbReference>
<gene>
    <name evidence="1" type="ORF">ColSpa_11434</name>
</gene>
<accession>A0AA37PFI6</accession>
<name>A0AA37PFI6_9PEZI</name>
<protein>
    <submittedName>
        <fullName evidence="1">Uncharacterized protein</fullName>
    </submittedName>
</protein>
<sequence>MSDIVPDMASDDVKPYCIWYPDVASEDTYRKLAQRYPDMRYHVGRASAATGYDTLYKELDLLPEISIAEEARDNKRNGAPIFKDIVSRPVRYKVLDDYTRTANLQAPEAGAYLNGQTTVRSSLPGVKKREHDPHYDHYFNIQEDGRVGEPSDPSVHQKLEDEHMSLLYSPLPRDLPTTNKDVLIIMAVWDGNIDRYSRLRRPKRIANEISAVIRGIHYHTPFAHWVETHLKDSFAYKEWKVLRQALHARFIMNNDLSRIHGEVDGDELLHIFWWPHFPYQNTLRELAWRRPDLKGQVAIACITANYQDVNDELKAEPSRWQWEAACQSPNPHYRGDIERRAAEQGIDLETELIEFEFGVPAVWKERKAFLQFKKESTGLPEIPEALVNTPYVHGDDPYAWED</sequence>
<comment type="caution">
    <text evidence="1">The sequence shown here is derived from an EMBL/GenBank/DDBJ whole genome shotgun (WGS) entry which is preliminary data.</text>
</comment>
<evidence type="ECO:0000313" key="2">
    <source>
        <dbReference type="Proteomes" id="UP001055115"/>
    </source>
</evidence>
<evidence type="ECO:0000313" key="1">
    <source>
        <dbReference type="EMBL" id="GKT51253.1"/>
    </source>
</evidence>
<organism evidence="1 2">
    <name type="scientific">Colletotrichum spaethianum</name>
    <dbReference type="NCBI Taxonomy" id="700344"/>
    <lineage>
        <taxon>Eukaryota</taxon>
        <taxon>Fungi</taxon>
        <taxon>Dikarya</taxon>
        <taxon>Ascomycota</taxon>
        <taxon>Pezizomycotina</taxon>
        <taxon>Sordariomycetes</taxon>
        <taxon>Hypocreomycetidae</taxon>
        <taxon>Glomerellales</taxon>
        <taxon>Glomerellaceae</taxon>
        <taxon>Colletotrichum</taxon>
        <taxon>Colletotrichum spaethianum species complex</taxon>
    </lineage>
</organism>
<dbReference type="AlphaFoldDB" id="A0AA37PFI6"/>
<dbReference type="Proteomes" id="UP001055115">
    <property type="component" value="Unassembled WGS sequence"/>
</dbReference>
<keyword evidence="2" id="KW-1185">Reference proteome</keyword>